<dbReference type="InterPro" id="IPR050811">
    <property type="entry name" value="Phosphate_ABC_transporter"/>
</dbReference>
<keyword evidence="7" id="KW-1185">Reference proteome</keyword>
<dbReference type="EMBL" id="FUYA01000001">
    <property type="protein sequence ID" value="SKA62901.1"/>
    <property type="molecule type" value="Genomic_DNA"/>
</dbReference>
<reference evidence="6 7" key="1">
    <citation type="submission" date="2017-02" db="EMBL/GenBank/DDBJ databases">
        <authorList>
            <person name="Peterson S.W."/>
        </authorList>
    </citation>
    <scope>NUCLEOTIDE SEQUENCE [LARGE SCALE GENOMIC DNA]</scope>
    <source>
        <strain evidence="6 7">DSM 18034</strain>
    </source>
</reference>
<dbReference type="OrthoDB" id="9783488at2"/>
<feature type="domain" description="PBP" evidence="5">
    <location>
        <begin position="22"/>
        <end position="253"/>
    </location>
</feature>
<dbReference type="PANTHER" id="PTHR30570">
    <property type="entry name" value="PERIPLASMIC PHOSPHATE BINDING COMPONENT OF PHOSPHATE ABC TRANSPORTER"/>
    <property type="match status" value="1"/>
</dbReference>
<keyword evidence="3 4" id="KW-0732">Signal</keyword>
<dbReference type="InterPro" id="IPR011862">
    <property type="entry name" value="Phos-bd"/>
</dbReference>
<dbReference type="AlphaFoldDB" id="A0A1T4VEF1"/>
<dbReference type="PANTHER" id="PTHR30570:SF1">
    <property type="entry name" value="PHOSPHATE-BINDING PROTEIN PSTS"/>
    <property type="match status" value="1"/>
</dbReference>
<protein>
    <recommendedName>
        <fullName evidence="4">Phosphate-binding protein</fullName>
    </recommendedName>
</protein>
<dbReference type="NCBIfam" id="TIGR02136">
    <property type="entry name" value="ptsS_2"/>
    <property type="match status" value="1"/>
</dbReference>
<dbReference type="CDD" id="cd13653">
    <property type="entry name" value="PBP2_phosphate_like_1"/>
    <property type="match status" value="1"/>
</dbReference>
<keyword evidence="4" id="KW-0592">Phosphate transport</keyword>
<dbReference type="Pfam" id="PF12849">
    <property type="entry name" value="PBP_like_2"/>
    <property type="match status" value="1"/>
</dbReference>
<keyword evidence="2 4" id="KW-0813">Transport</keyword>
<evidence type="ECO:0000259" key="5">
    <source>
        <dbReference type="Pfam" id="PF12849"/>
    </source>
</evidence>
<name>A0A1T4VEF1_9BACT</name>
<evidence type="ECO:0000313" key="7">
    <source>
        <dbReference type="Proteomes" id="UP000189733"/>
    </source>
</evidence>
<comment type="function">
    <text evidence="4">Involved in the system for phosphate transport across the cytoplasmic membrane.</text>
</comment>
<dbReference type="Proteomes" id="UP000189733">
    <property type="component" value="Unassembled WGS sequence"/>
</dbReference>
<evidence type="ECO:0000256" key="2">
    <source>
        <dbReference type="ARBA" id="ARBA00022448"/>
    </source>
</evidence>
<dbReference type="Gene3D" id="3.40.190.10">
    <property type="entry name" value="Periplasmic binding protein-like II"/>
    <property type="match status" value="2"/>
</dbReference>
<sequence length="270" mass="28688">MRMKHFVLTALVALSMVSTAFAGNLNVKGSTTVLPIMQKAVEAYQAAHPDMGISVSGGGSGNGIKAIIDGTTDVAMSSRFIKQKEVKRAVENGAYPVPFAVGIDALLPVVHPSNAVKDLTLAQLKSIYKGEIKNWKELGGADKPIVVISRDSSSGTYETWEGLVMNKERVSPRALLQASNGAVVQAVSKNKNAIGYIGIGYLNDSLKALSVGGVEGNAETAVSGKFPISRSLFVFTQGWPTGETQAFIKFLLHPKKGQKYVGEAGYIPLY</sequence>
<evidence type="ECO:0000256" key="3">
    <source>
        <dbReference type="ARBA" id="ARBA00022729"/>
    </source>
</evidence>
<evidence type="ECO:0000313" key="6">
    <source>
        <dbReference type="EMBL" id="SKA62901.1"/>
    </source>
</evidence>
<gene>
    <name evidence="6" type="ORF">SAMN02745702_00047</name>
</gene>
<accession>A0A1T4VEF1</accession>
<evidence type="ECO:0000256" key="4">
    <source>
        <dbReference type="RuleBase" id="RU367119"/>
    </source>
</evidence>
<organism evidence="6 7">
    <name type="scientific">Desulfobaculum bizertense DSM 18034</name>
    <dbReference type="NCBI Taxonomy" id="1121442"/>
    <lineage>
        <taxon>Bacteria</taxon>
        <taxon>Pseudomonadati</taxon>
        <taxon>Thermodesulfobacteriota</taxon>
        <taxon>Desulfovibrionia</taxon>
        <taxon>Desulfovibrionales</taxon>
        <taxon>Desulfovibrionaceae</taxon>
        <taxon>Desulfobaculum</taxon>
    </lineage>
</organism>
<dbReference type="GO" id="GO:0006817">
    <property type="term" value="P:phosphate ion transport"/>
    <property type="evidence" value="ECO:0007669"/>
    <property type="project" value="UniProtKB-UniRule"/>
</dbReference>
<dbReference type="SUPFAM" id="SSF53850">
    <property type="entry name" value="Periplasmic binding protein-like II"/>
    <property type="match status" value="1"/>
</dbReference>
<evidence type="ECO:0000256" key="1">
    <source>
        <dbReference type="ARBA" id="ARBA00008725"/>
    </source>
</evidence>
<dbReference type="InterPro" id="IPR024370">
    <property type="entry name" value="PBP_domain"/>
</dbReference>
<dbReference type="GO" id="GO:0042301">
    <property type="term" value="F:phosphate ion binding"/>
    <property type="evidence" value="ECO:0007669"/>
    <property type="project" value="UniProtKB-UniRule"/>
</dbReference>
<dbReference type="STRING" id="1121442.SAMN02745702_00047"/>
<feature type="chain" id="PRO_5027162684" description="Phosphate-binding protein" evidence="4">
    <location>
        <begin position="23"/>
        <end position="270"/>
    </location>
</feature>
<proteinExistence type="inferred from homology"/>
<comment type="similarity">
    <text evidence="1 4">Belongs to the PstS family.</text>
</comment>
<feature type="signal peptide" evidence="4">
    <location>
        <begin position="1"/>
        <end position="22"/>
    </location>
</feature>